<evidence type="ECO:0000313" key="2">
    <source>
        <dbReference type="Proteomes" id="UP000235611"/>
    </source>
</evidence>
<name>A0AAP8SXU7_9VIBR</name>
<comment type="caution">
    <text evidence="1">The sequence shown here is derived from an EMBL/GenBank/DDBJ whole genome shotgun (WGS) entry which is preliminary data.</text>
</comment>
<dbReference type="AlphaFoldDB" id="A0AAP8SXU7"/>
<proteinExistence type="predicted"/>
<evidence type="ECO:0000313" key="1">
    <source>
        <dbReference type="EMBL" id="PMP13049.1"/>
    </source>
</evidence>
<evidence type="ECO:0008006" key="3">
    <source>
        <dbReference type="Google" id="ProtNLM"/>
    </source>
</evidence>
<dbReference type="RefSeq" id="WP_050988808.1">
    <property type="nucleotide sequence ID" value="NZ_MCUI01000032.1"/>
</dbReference>
<dbReference type="Pfam" id="PF06348">
    <property type="entry name" value="DUF1059"/>
    <property type="match status" value="1"/>
</dbReference>
<organism evidence="1 2">
    <name type="scientific">Vibrio breoganii</name>
    <dbReference type="NCBI Taxonomy" id="553239"/>
    <lineage>
        <taxon>Bacteria</taxon>
        <taxon>Pseudomonadati</taxon>
        <taxon>Pseudomonadota</taxon>
        <taxon>Gammaproteobacteria</taxon>
        <taxon>Vibrionales</taxon>
        <taxon>Vibrionaceae</taxon>
        <taxon>Vibrio</taxon>
    </lineage>
</organism>
<dbReference type="EMBL" id="MDBO01000051">
    <property type="protein sequence ID" value="PMP13049.1"/>
    <property type="molecule type" value="Genomic_DNA"/>
</dbReference>
<sequence>MPNNSLKNNLKRSTDLRYYIDCRDYPGEINCSVALAADSKEELLLAVVEHGTKVYGYEDTPEFREQIVKEFKEGTPPL</sequence>
<protein>
    <recommendedName>
        <fullName evidence="3">DUF1059 domain-containing protein</fullName>
    </recommendedName>
</protein>
<dbReference type="InterPro" id="IPR009409">
    <property type="entry name" value="DUF1059"/>
</dbReference>
<reference evidence="2" key="1">
    <citation type="submission" date="2016-07" db="EMBL/GenBank/DDBJ databases">
        <title>Nontailed viruses are major unrecognized killers of bacteria in the ocean.</title>
        <authorList>
            <person name="Kauffman K."/>
            <person name="Hussain F."/>
            <person name="Yang J."/>
            <person name="Arevalo P."/>
            <person name="Brown J."/>
            <person name="Cutler M."/>
            <person name="Kelly L."/>
            <person name="Polz M.F."/>
        </authorList>
    </citation>
    <scope>NUCLEOTIDE SEQUENCE [LARGE SCALE GENOMIC DNA]</scope>
    <source>
        <strain evidence="2">10N.222.49.A5</strain>
    </source>
</reference>
<gene>
    <name evidence="1" type="ORF">BCS93_05605</name>
</gene>
<dbReference type="Proteomes" id="UP000235611">
    <property type="component" value="Unassembled WGS sequence"/>
</dbReference>
<accession>A0AAP8SXU7</accession>